<dbReference type="InterPro" id="IPR003439">
    <property type="entry name" value="ABC_transporter-like_ATP-bd"/>
</dbReference>
<dbReference type="SMART" id="SM00382">
    <property type="entry name" value="AAA"/>
    <property type="match status" value="1"/>
</dbReference>
<reference evidence="6" key="1">
    <citation type="journal article" date="2019" name="Int. J. Syst. Evol. Microbiol.">
        <title>The Global Catalogue of Microorganisms (GCM) 10K type strain sequencing project: providing services to taxonomists for standard genome sequencing and annotation.</title>
        <authorList>
            <consortium name="The Broad Institute Genomics Platform"/>
            <consortium name="The Broad Institute Genome Sequencing Center for Infectious Disease"/>
            <person name="Wu L."/>
            <person name="Ma J."/>
        </authorList>
    </citation>
    <scope>NUCLEOTIDE SEQUENCE [LARGE SCALE GENOMIC DNA]</scope>
    <source>
        <strain evidence="6">CCUG 43117</strain>
    </source>
</reference>
<comment type="caution">
    <text evidence="5">The sequence shown here is derived from an EMBL/GenBank/DDBJ whole genome shotgun (WGS) entry which is preliminary data.</text>
</comment>
<dbReference type="EMBL" id="JBHSLU010000082">
    <property type="protein sequence ID" value="MFC5508261.1"/>
    <property type="molecule type" value="Genomic_DNA"/>
</dbReference>
<keyword evidence="3 5" id="KW-0067">ATP-binding</keyword>
<evidence type="ECO:0000256" key="1">
    <source>
        <dbReference type="ARBA" id="ARBA00005417"/>
    </source>
</evidence>
<organism evidence="5 6">
    <name type="scientific">Bosea massiliensis</name>
    <dbReference type="NCBI Taxonomy" id="151419"/>
    <lineage>
        <taxon>Bacteria</taxon>
        <taxon>Pseudomonadati</taxon>
        <taxon>Pseudomonadota</taxon>
        <taxon>Alphaproteobacteria</taxon>
        <taxon>Hyphomicrobiales</taxon>
        <taxon>Boseaceae</taxon>
        <taxon>Bosea</taxon>
    </lineage>
</organism>
<feature type="domain" description="ABC transporter" evidence="4">
    <location>
        <begin position="3"/>
        <end position="229"/>
    </location>
</feature>
<dbReference type="PROSITE" id="PS50893">
    <property type="entry name" value="ABC_TRANSPORTER_2"/>
    <property type="match status" value="1"/>
</dbReference>
<dbReference type="Gene3D" id="3.40.50.300">
    <property type="entry name" value="P-loop containing nucleotide triphosphate hydrolases"/>
    <property type="match status" value="1"/>
</dbReference>
<gene>
    <name evidence="5" type="ORF">ACFPN9_23745</name>
</gene>
<dbReference type="GO" id="GO:0005524">
    <property type="term" value="F:ATP binding"/>
    <property type="evidence" value="ECO:0007669"/>
    <property type="project" value="UniProtKB-KW"/>
</dbReference>
<proteinExistence type="inferred from homology"/>
<dbReference type="Proteomes" id="UP001596060">
    <property type="component" value="Unassembled WGS sequence"/>
</dbReference>
<dbReference type="RefSeq" id="WP_066723310.1">
    <property type="nucleotide sequence ID" value="NZ_JBHSLU010000082.1"/>
</dbReference>
<dbReference type="Pfam" id="PF00005">
    <property type="entry name" value="ABC_tran"/>
    <property type="match status" value="1"/>
</dbReference>
<evidence type="ECO:0000256" key="3">
    <source>
        <dbReference type="ARBA" id="ARBA00022840"/>
    </source>
</evidence>
<comment type="similarity">
    <text evidence="1">Belongs to the ABC transporter superfamily.</text>
</comment>
<dbReference type="InterPro" id="IPR003593">
    <property type="entry name" value="AAA+_ATPase"/>
</dbReference>
<dbReference type="PANTHER" id="PTHR42794:SF2">
    <property type="entry name" value="ABC TRANSPORTER ATP-BINDING PROTEIN"/>
    <property type="match status" value="1"/>
</dbReference>
<accession>A0ABW0P6F5</accession>
<dbReference type="PANTHER" id="PTHR42794">
    <property type="entry name" value="HEMIN IMPORT ATP-BINDING PROTEIN HMUV"/>
    <property type="match status" value="1"/>
</dbReference>
<evidence type="ECO:0000256" key="2">
    <source>
        <dbReference type="ARBA" id="ARBA00022741"/>
    </source>
</evidence>
<evidence type="ECO:0000313" key="5">
    <source>
        <dbReference type="EMBL" id="MFC5508261.1"/>
    </source>
</evidence>
<dbReference type="InterPro" id="IPR017871">
    <property type="entry name" value="ABC_transporter-like_CS"/>
</dbReference>
<dbReference type="InterPro" id="IPR027417">
    <property type="entry name" value="P-loop_NTPase"/>
</dbReference>
<sequence>MKLTVEGLSVRYCTTQAIDALDVAAHPGEVLAVIGPNGSGKSSLVKAVAGLVKHDGVIRFDGSPVRPERIGYMPQDIGARAALTLLEAVLLGRLGRLGLRVRPDDLAAVEAVLGELALKPLASRYLGELSGGQRQLVFLAQALASEPSLLLLDEPISALDIRHQLEVMEIVLRMTRARSLTTLVILHDLNIAARFADAVMVMRQGRLVCCGKPEGVIDAAMVASVFGVEASLSIDPQGRLIVTPLRALAAA</sequence>
<evidence type="ECO:0000259" key="4">
    <source>
        <dbReference type="PROSITE" id="PS50893"/>
    </source>
</evidence>
<keyword evidence="6" id="KW-1185">Reference proteome</keyword>
<keyword evidence="2" id="KW-0547">Nucleotide-binding</keyword>
<dbReference type="SUPFAM" id="SSF52540">
    <property type="entry name" value="P-loop containing nucleoside triphosphate hydrolases"/>
    <property type="match status" value="1"/>
</dbReference>
<evidence type="ECO:0000313" key="6">
    <source>
        <dbReference type="Proteomes" id="UP001596060"/>
    </source>
</evidence>
<name>A0ABW0P6F5_9HYPH</name>
<protein>
    <submittedName>
        <fullName evidence="5">ABC transporter ATP-binding protein</fullName>
    </submittedName>
</protein>
<dbReference type="PROSITE" id="PS00211">
    <property type="entry name" value="ABC_TRANSPORTER_1"/>
    <property type="match status" value="1"/>
</dbReference>
<dbReference type="CDD" id="cd03214">
    <property type="entry name" value="ABC_Iron-Siderophores_B12_Hemin"/>
    <property type="match status" value="1"/>
</dbReference>